<accession>A0A914WMD6</accession>
<dbReference type="WBParaSite" id="PSAMB.scaffold461size50299.g6265.t1">
    <property type="protein sequence ID" value="PSAMB.scaffold461size50299.g6265.t1"/>
    <property type="gene ID" value="PSAMB.scaffold461size50299.g6265"/>
</dbReference>
<dbReference type="Proteomes" id="UP000887566">
    <property type="component" value="Unplaced"/>
</dbReference>
<reference evidence="2" key="1">
    <citation type="submission" date="2022-11" db="UniProtKB">
        <authorList>
            <consortium name="WormBaseParasite"/>
        </authorList>
    </citation>
    <scope>IDENTIFICATION</scope>
</reference>
<evidence type="ECO:0000313" key="1">
    <source>
        <dbReference type="Proteomes" id="UP000887566"/>
    </source>
</evidence>
<evidence type="ECO:0000313" key="2">
    <source>
        <dbReference type="WBParaSite" id="PSAMB.scaffold461size50299.g6265.t1"/>
    </source>
</evidence>
<sequence>MSDRVMSQAPHQLTDDEKVEALADKARKRLLLLQMLAKRERGAPPSLENNCCVANDEFCFECGQHARKHESVAIQASSHIDKVDIEGGGSISRVSTSRRRAYLLDRTAAGGLLYLERSIDGVDHLFTISRLTDGRALFRTLQK</sequence>
<keyword evidence="1" id="KW-1185">Reference proteome</keyword>
<proteinExistence type="predicted"/>
<protein>
    <submittedName>
        <fullName evidence="2">Uncharacterized protein</fullName>
    </submittedName>
</protein>
<organism evidence="1 2">
    <name type="scientific">Plectus sambesii</name>
    <dbReference type="NCBI Taxonomy" id="2011161"/>
    <lineage>
        <taxon>Eukaryota</taxon>
        <taxon>Metazoa</taxon>
        <taxon>Ecdysozoa</taxon>
        <taxon>Nematoda</taxon>
        <taxon>Chromadorea</taxon>
        <taxon>Plectida</taxon>
        <taxon>Plectina</taxon>
        <taxon>Plectoidea</taxon>
        <taxon>Plectidae</taxon>
        <taxon>Plectus</taxon>
    </lineage>
</organism>
<dbReference type="AlphaFoldDB" id="A0A914WMD6"/>
<name>A0A914WMD6_9BILA</name>